<comment type="caution">
    <text evidence="1">The sequence shown here is derived from an EMBL/GenBank/DDBJ whole genome shotgun (WGS) entry which is preliminary data.</text>
</comment>
<evidence type="ECO:0000313" key="1">
    <source>
        <dbReference type="EMBL" id="KKM94026.1"/>
    </source>
</evidence>
<reference evidence="1" key="1">
    <citation type="journal article" date="2015" name="Nature">
        <title>Complex archaea that bridge the gap between prokaryotes and eukaryotes.</title>
        <authorList>
            <person name="Spang A."/>
            <person name="Saw J.H."/>
            <person name="Jorgensen S.L."/>
            <person name="Zaremba-Niedzwiedzka K."/>
            <person name="Martijn J."/>
            <person name="Lind A.E."/>
            <person name="van Eijk R."/>
            <person name="Schleper C."/>
            <person name="Guy L."/>
            <person name="Ettema T.J."/>
        </authorList>
    </citation>
    <scope>NUCLEOTIDE SEQUENCE</scope>
</reference>
<gene>
    <name evidence="1" type="ORF">LCGC14_1202440</name>
</gene>
<proteinExistence type="predicted"/>
<sequence length="228" mass="24008">MAAEIEGKARQKGSVDRVSEGAKVKMKLFRDGTISQEAMIQGLIYEGLGYSAFEGAFSTPAVGGGAAAIIDIDRPNMTLGVPDATTILLYAVYAQAQVPLLATDSDESEILLGVHVGTSIAVAAATSVTPRNLLTGVANGSLIDAEITHATNITTAPTVDMELKHAVIIGDVQTTVGTTWGSLEMNYEPRYVTPVKGPGTVLFYRGGTVATTGFTQMYWVEVPTSFFN</sequence>
<protein>
    <submittedName>
        <fullName evidence="1">Uncharacterized protein</fullName>
    </submittedName>
</protein>
<name>A0A0F9M3S3_9ZZZZ</name>
<dbReference type="EMBL" id="LAZR01006191">
    <property type="protein sequence ID" value="KKM94026.1"/>
    <property type="molecule type" value="Genomic_DNA"/>
</dbReference>
<accession>A0A0F9M3S3</accession>
<organism evidence="1">
    <name type="scientific">marine sediment metagenome</name>
    <dbReference type="NCBI Taxonomy" id="412755"/>
    <lineage>
        <taxon>unclassified sequences</taxon>
        <taxon>metagenomes</taxon>
        <taxon>ecological metagenomes</taxon>
    </lineage>
</organism>
<dbReference type="AlphaFoldDB" id="A0A0F9M3S3"/>